<name>A0A2S7IS38_9BACT</name>
<dbReference type="Proteomes" id="UP000239590">
    <property type="component" value="Unassembled WGS sequence"/>
</dbReference>
<protein>
    <submittedName>
        <fullName evidence="1">Uncharacterized protein</fullName>
    </submittedName>
</protein>
<gene>
    <name evidence="1" type="ORF">C5O19_13115</name>
</gene>
<evidence type="ECO:0000313" key="2">
    <source>
        <dbReference type="Proteomes" id="UP000239590"/>
    </source>
</evidence>
<reference evidence="2" key="1">
    <citation type="submission" date="2018-02" db="EMBL/GenBank/DDBJ databases">
        <title>Genome sequencing of Solimonas sp. HR-BB.</title>
        <authorList>
            <person name="Lee Y."/>
            <person name="Jeon C.O."/>
        </authorList>
    </citation>
    <scope>NUCLEOTIDE SEQUENCE [LARGE SCALE GENOMIC DNA]</scope>
    <source>
        <strain evidence="2">HR-U</strain>
    </source>
</reference>
<keyword evidence="2" id="KW-1185">Reference proteome</keyword>
<proteinExistence type="predicted"/>
<dbReference type="AlphaFoldDB" id="A0A2S7IS38"/>
<organism evidence="1 2">
    <name type="scientific">Siphonobacter curvatus</name>
    <dbReference type="NCBI Taxonomy" id="2094562"/>
    <lineage>
        <taxon>Bacteria</taxon>
        <taxon>Pseudomonadati</taxon>
        <taxon>Bacteroidota</taxon>
        <taxon>Cytophagia</taxon>
        <taxon>Cytophagales</taxon>
        <taxon>Cytophagaceae</taxon>
        <taxon>Siphonobacter</taxon>
    </lineage>
</organism>
<comment type="caution">
    <text evidence="1">The sequence shown here is derived from an EMBL/GenBank/DDBJ whole genome shotgun (WGS) entry which is preliminary data.</text>
</comment>
<dbReference type="EMBL" id="PTRA01000001">
    <property type="protein sequence ID" value="PQA60514.1"/>
    <property type="molecule type" value="Genomic_DNA"/>
</dbReference>
<accession>A0A2S7IS38</accession>
<sequence length="77" mass="9213">MAGKAPFLVRNVEVLLQDNSSITTKMSYVKRKRRKARKIEDAPGRVVDRYINKKREWNILSLFRNLLYYYETAFTKI</sequence>
<evidence type="ECO:0000313" key="1">
    <source>
        <dbReference type="EMBL" id="PQA60514.1"/>
    </source>
</evidence>